<comment type="similarity">
    <text evidence="2">Belongs to the GILT family.</text>
</comment>
<dbReference type="AlphaFoldDB" id="H2YDR8"/>
<dbReference type="FunCoup" id="H2YDR8">
    <property type="interactions" value="5"/>
</dbReference>
<dbReference type="Ensembl" id="ENSCSAVT00000003519.1">
    <property type="protein sequence ID" value="ENSCSAVP00000003466.1"/>
    <property type="gene ID" value="ENSCSAVG00000002060.1"/>
</dbReference>
<dbReference type="OMA" id="QHGATEC"/>
<feature type="chain" id="PRO_5003578000" description="Saposin A-type domain-containing protein" evidence="9">
    <location>
        <begin position="19"/>
        <end position="264"/>
    </location>
</feature>
<dbReference type="PANTHER" id="PTHR13234">
    <property type="entry name" value="GAMMA-INTERFERON INDUCIBLE LYSOSOMAL THIOL REDUCTASE GILT"/>
    <property type="match status" value="1"/>
</dbReference>
<evidence type="ECO:0000313" key="12">
    <source>
        <dbReference type="Proteomes" id="UP000007875"/>
    </source>
</evidence>
<feature type="signal peptide" evidence="9">
    <location>
        <begin position="1"/>
        <end position="18"/>
    </location>
</feature>
<comment type="subcellular location">
    <subcellularLocation>
        <location evidence="1">Secreted</location>
    </subcellularLocation>
</comment>
<dbReference type="InterPro" id="IPR003119">
    <property type="entry name" value="SAP_A"/>
</dbReference>
<evidence type="ECO:0000256" key="5">
    <source>
        <dbReference type="ARBA" id="ARBA00022729"/>
    </source>
</evidence>
<evidence type="ECO:0000256" key="1">
    <source>
        <dbReference type="ARBA" id="ARBA00004613"/>
    </source>
</evidence>
<comment type="function">
    <text evidence="8">Lysosomal thiol reductase that can reduce protein disulfide bonds. May facilitate the complete unfolding of proteins destined for lysosomal degradation. Plays an important role in antigen processing. Facilitates the generation of MHC class II-restricted epitodes from disulfide bond-containing antigen by the endocytic reduction of disulfide bonds. Also facilitates MHC class I-restricted recognition of exogenous antigens containing disulfide bonds by CD8+ T-cells or crosspresentation.</text>
</comment>
<keyword evidence="5 9" id="KW-0732">Signal</keyword>
<evidence type="ECO:0000256" key="7">
    <source>
        <dbReference type="ARBA" id="ARBA00023180"/>
    </source>
</evidence>
<keyword evidence="7" id="KW-0325">Glycoprotein</keyword>
<dbReference type="GO" id="GO:0016671">
    <property type="term" value="F:oxidoreductase activity, acting on a sulfur group of donors, disulfide as acceptor"/>
    <property type="evidence" value="ECO:0007669"/>
    <property type="project" value="InterPro"/>
</dbReference>
<protein>
    <recommendedName>
        <fullName evidence="10">Saposin A-type domain-containing protein</fullName>
    </recommendedName>
</protein>
<keyword evidence="6" id="KW-1015">Disulfide bond</keyword>
<dbReference type="Proteomes" id="UP000007875">
    <property type="component" value="Unassembled WGS sequence"/>
</dbReference>
<dbReference type="PANTHER" id="PTHR13234:SF8">
    <property type="entry name" value="GAMMA-INTERFERON-INDUCIBLE LYSOSOMAL THIOL REDUCTASE"/>
    <property type="match status" value="1"/>
</dbReference>
<dbReference type="GO" id="GO:0005576">
    <property type="term" value="C:extracellular region"/>
    <property type="evidence" value="ECO:0007669"/>
    <property type="project" value="UniProtKB-SubCell"/>
</dbReference>
<organism evidence="11 12">
    <name type="scientific">Ciona savignyi</name>
    <name type="common">Pacific transparent sea squirt</name>
    <dbReference type="NCBI Taxonomy" id="51511"/>
    <lineage>
        <taxon>Eukaryota</taxon>
        <taxon>Metazoa</taxon>
        <taxon>Chordata</taxon>
        <taxon>Tunicata</taxon>
        <taxon>Ascidiacea</taxon>
        <taxon>Phlebobranchia</taxon>
        <taxon>Cionidae</taxon>
        <taxon>Ciona</taxon>
    </lineage>
</organism>
<reference evidence="12" key="1">
    <citation type="submission" date="2003-08" db="EMBL/GenBank/DDBJ databases">
        <authorList>
            <person name="Birren B."/>
            <person name="Nusbaum C."/>
            <person name="Abebe A."/>
            <person name="Abouelleil A."/>
            <person name="Adekoya E."/>
            <person name="Ait-zahra M."/>
            <person name="Allen N."/>
            <person name="Allen T."/>
            <person name="An P."/>
            <person name="Anderson M."/>
            <person name="Anderson S."/>
            <person name="Arachchi H."/>
            <person name="Armbruster J."/>
            <person name="Bachantsang P."/>
            <person name="Baldwin J."/>
            <person name="Barry A."/>
            <person name="Bayul T."/>
            <person name="Blitshsteyn B."/>
            <person name="Bloom T."/>
            <person name="Blye J."/>
            <person name="Boguslavskiy L."/>
            <person name="Borowsky M."/>
            <person name="Boukhgalter B."/>
            <person name="Brunache A."/>
            <person name="Butler J."/>
            <person name="Calixte N."/>
            <person name="Calvo S."/>
            <person name="Camarata J."/>
            <person name="Campo K."/>
            <person name="Chang J."/>
            <person name="Cheshatsang Y."/>
            <person name="Citroen M."/>
            <person name="Collymore A."/>
            <person name="Considine T."/>
            <person name="Cook A."/>
            <person name="Cooke P."/>
            <person name="Corum B."/>
            <person name="Cuomo C."/>
            <person name="David R."/>
            <person name="Dawoe T."/>
            <person name="Degray S."/>
            <person name="Dodge S."/>
            <person name="Dooley K."/>
            <person name="Dorje P."/>
            <person name="Dorjee K."/>
            <person name="Dorris L."/>
            <person name="Duffey N."/>
            <person name="Dupes A."/>
            <person name="Elkins T."/>
            <person name="Engels R."/>
            <person name="Erickson J."/>
            <person name="Farina A."/>
            <person name="Faro S."/>
            <person name="Ferreira P."/>
            <person name="Fischer H."/>
            <person name="Fitzgerald M."/>
            <person name="Foley K."/>
            <person name="Gage D."/>
            <person name="Galagan J."/>
            <person name="Gearin G."/>
            <person name="Gnerre S."/>
            <person name="Gnirke A."/>
            <person name="Goyette A."/>
            <person name="Graham J."/>
            <person name="Grandbois E."/>
            <person name="Gyaltsen K."/>
            <person name="Hafez N."/>
            <person name="Hagopian D."/>
            <person name="Hagos B."/>
            <person name="Hall J."/>
            <person name="Hatcher B."/>
            <person name="Heller A."/>
            <person name="Higgins H."/>
            <person name="Honan T."/>
            <person name="Horn A."/>
            <person name="Houde N."/>
            <person name="Hughes L."/>
            <person name="Hulme W."/>
            <person name="Husby E."/>
            <person name="Iliev I."/>
            <person name="Jaffe D."/>
            <person name="Jones C."/>
            <person name="Kamal M."/>
            <person name="Kamat A."/>
            <person name="Kamvysselis M."/>
            <person name="Karlsson E."/>
            <person name="Kells C."/>
            <person name="Kieu A."/>
            <person name="Kisner P."/>
            <person name="Kodira C."/>
            <person name="Kulbokas E."/>
            <person name="Labutti K."/>
            <person name="Lama D."/>
            <person name="Landers T."/>
            <person name="Leger J."/>
            <person name="Levine S."/>
            <person name="Lewis D."/>
            <person name="Lewis T."/>
            <person name="Lindblad-toh K."/>
            <person name="Liu X."/>
            <person name="Lokyitsang T."/>
            <person name="Lokyitsang Y."/>
            <person name="Lucien O."/>
            <person name="Lui A."/>
            <person name="Ma L.J."/>
            <person name="Mabbitt R."/>
            <person name="Macdonald J."/>
            <person name="Maclean C."/>
            <person name="Major J."/>
            <person name="Manning J."/>
            <person name="Marabella R."/>
            <person name="Maru K."/>
            <person name="Matthews C."/>
            <person name="Mauceli E."/>
            <person name="Mccarthy M."/>
            <person name="Mcdonough S."/>
            <person name="Mcghee T."/>
            <person name="Meldrim J."/>
            <person name="Meneus L."/>
            <person name="Mesirov J."/>
            <person name="Mihalev A."/>
            <person name="Mihova T."/>
            <person name="Mikkelsen T."/>
            <person name="Mlenga V."/>
            <person name="Moru K."/>
            <person name="Mozes J."/>
            <person name="Mulrain L."/>
            <person name="Munson G."/>
            <person name="Naylor J."/>
            <person name="Newes C."/>
            <person name="Nguyen C."/>
            <person name="Nguyen N."/>
            <person name="Nguyen T."/>
            <person name="Nicol R."/>
            <person name="Nielsen C."/>
            <person name="Nizzari M."/>
            <person name="Norbu C."/>
            <person name="Norbu N."/>
            <person name="O'donnell P."/>
            <person name="Okoawo O."/>
            <person name="O'leary S."/>
            <person name="Omotosho B."/>
            <person name="O'neill K."/>
            <person name="Osman S."/>
            <person name="Parker S."/>
            <person name="Perrin D."/>
            <person name="Phunkhang P."/>
            <person name="Piqani B."/>
            <person name="Purcell S."/>
            <person name="Rachupka T."/>
            <person name="Ramasamy U."/>
            <person name="Rameau R."/>
            <person name="Ray V."/>
            <person name="Raymond C."/>
            <person name="Retta R."/>
            <person name="Richardson S."/>
            <person name="Rise C."/>
            <person name="Rodriguez J."/>
            <person name="Rogers J."/>
            <person name="Rogov P."/>
            <person name="Rutman M."/>
            <person name="Schupbach R."/>
            <person name="Seaman C."/>
            <person name="Settipalli S."/>
            <person name="Sharpe T."/>
            <person name="Sheridan J."/>
            <person name="Sherpa N."/>
            <person name="Shi J."/>
            <person name="Smirnov S."/>
            <person name="Smith C."/>
            <person name="Sougnez C."/>
            <person name="Spencer B."/>
            <person name="Stalker J."/>
            <person name="Stange-thomann N."/>
            <person name="Stavropoulos S."/>
            <person name="Stetson K."/>
            <person name="Stone C."/>
            <person name="Stone S."/>
            <person name="Stubbs M."/>
            <person name="Talamas J."/>
            <person name="Tchuinga P."/>
            <person name="Tenzing P."/>
            <person name="Tesfaye S."/>
            <person name="Theodore J."/>
            <person name="Thoulutsang Y."/>
            <person name="Topham K."/>
            <person name="Towey S."/>
            <person name="Tsamla T."/>
            <person name="Tsomo N."/>
            <person name="Vallee D."/>
            <person name="Vassiliev H."/>
            <person name="Venkataraman V."/>
            <person name="Vinson J."/>
            <person name="Vo A."/>
            <person name="Wade C."/>
            <person name="Wang S."/>
            <person name="Wangchuk T."/>
            <person name="Wangdi T."/>
            <person name="Whittaker C."/>
            <person name="Wilkinson J."/>
            <person name="Wu Y."/>
            <person name="Wyman D."/>
            <person name="Yadav S."/>
            <person name="Yang S."/>
            <person name="Yang X."/>
            <person name="Yeager S."/>
            <person name="Yee E."/>
            <person name="Young G."/>
            <person name="Zainoun J."/>
            <person name="Zembeck L."/>
            <person name="Zimmer A."/>
            <person name="Zody M."/>
            <person name="Lander E."/>
        </authorList>
    </citation>
    <scope>NUCLEOTIDE SEQUENCE [LARGE SCALE GENOMIC DNA]</scope>
</reference>
<dbReference type="STRING" id="51511.ENSCSAVP00000003466"/>
<evidence type="ECO:0000256" key="4">
    <source>
        <dbReference type="ARBA" id="ARBA00022525"/>
    </source>
</evidence>
<accession>H2YDR8</accession>
<dbReference type="InParanoid" id="H2YDR8"/>
<sequence>MLRMCVGYLLLFLYMADAQRQGCNVAPTFWCDDVTIATQCGVLPACADRLFPQFAAQASTVEVGVFFESLCPDSIKFITTQLFPTWLKLKATGIMNITIFPYGKAKMQQDGSTWNFTCQHGPRECRGNLIENCLMNATHNITERYLPVVQCMESAKDPIQAAEPCIVSAGLNWTSIDICASGADGATLMHRVGVATEALNPTLNWVPWITINGMHTDHIQSMAVDDLHTLVCDTYKGTKPAECVHTKLGIAYRHKRIKPSKKIY</sequence>
<dbReference type="eggNOG" id="KOG3160">
    <property type="taxonomic scope" value="Eukaryota"/>
</dbReference>
<evidence type="ECO:0000256" key="2">
    <source>
        <dbReference type="ARBA" id="ARBA00005679"/>
    </source>
</evidence>
<evidence type="ECO:0000256" key="8">
    <source>
        <dbReference type="ARBA" id="ARBA00059163"/>
    </source>
</evidence>
<comment type="subunit">
    <text evidence="3">Dimer; disulfide-linked.</text>
</comment>
<dbReference type="HOGENOM" id="CLU_066886_0_0_1"/>
<evidence type="ECO:0000256" key="9">
    <source>
        <dbReference type="SAM" id="SignalP"/>
    </source>
</evidence>
<keyword evidence="4" id="KW-0964">Secreted</keyword>
<name>H2YDR8_CIOSA</name>
<evidence type="ECO:0000313" key="11">
    <source>
        <dbReference type="Ensembl" id="ENSCSAVP00000003466.1"/>
    </source>
</evidence>
<dbReference type="PROSITE" id="PS51110">
    <property type="entry name" value="SAP_A"/>
    <property type="match status" value="1"/>
</dbReference>
<dbReference type="GeneTree" id="ENSGT00390000010450"/>
<feature type="domain" description="Saposin A-type" evidence="10">
    <location>
        <begin position="16"/>
        <end position="56"/>
    </location>
</feature>
<reference evidence="11" key="3">
    <citation type="submission" date="2025-09" db="UniProtKB">
        <authorList>
            <consortium name="Ensembl"/>
        </authorList>
    </citation>
    <scope>IDENTIFICATION</scope>
</reference>
<dbReference type="InterPro" id="IPR004911">
    <property type="entry name" value="Interferon-induced_GILT"/>
</dbReference>
<keyword evidence="12" id="KW-1185">Reference proteome</keyword>
<proteinExistence type="inferred from homology"/>
<evidence type="ECO:0000259" key="10">
    <source>
        <dbReference type="PROSITE" id="PS51110"/>
    </source>
</evidence>
<reference evidence="11" key="2">
    <citation type="submission" date="2025-08" db="UniProtKB">
        <authorList>
            <consortium name="Ensembl"/>
        </authorList>
    </citation>
    <scope>IDENTIFICATION</scope>
</reference>
<evidence type="ECO:0000256" key="3">
    <source>
        <dbReference type="ARBA" id="ARBA00011615"/>
    </source>
</evidence>
<dbReference type="Pfam" id="PF03227">
    <property type="entry name" value="GILT"/>
    <property type="match status" value="1"/>
</dbReference>
<evidence type="ECO:0000256" key="6">
    <source>
        <dbReference type="ARBA" id="ARBA00023157"/>
    </source>
</evidence>
<dbReference type="GO" id="GO:0005764">
    <property type="term" value="C:lysosome"/>
    <property type="evidence" value="ECO:0007669"/>
    <property type="project" value="TreeGrafter"/>
</dbReference>